<feature type="compositionally biased region" description="Basic and acidic residues" evidence="1">
    <location>
        <begin position="892"/>
        <end position="905"/>
    </location>
</feature>
<evidence type="ECO:0000313" key="4">
    <source>
        <dbReference type="Proteomes" id="UP000601435"/>
    </source>
</evidence>
<feature type="region of interest" description="Disordered" evidence="1">
    <location>
        <begin position="766"/>
        <end position="788"/>
    </location>
</feature>
<reference evidence="3" key="1">
    <citation type="submission" date="2021-02" db="EMBL/GenBank/DDBJ databases">
        <authorList>
            <person name="Dougan E. K."/>
            <person name="Rhodes N."/>
            <person name="Thang M."/>
            <person name="Chan C."/>
        </authorList>
    </citation>
    <scope>NUCLEOTIDE SEQUENCE</scope>
</reference>
<dbReference type="InterPro" id="IPR013087">
    <property type="entry name" value="Znf_C2H2_type"/>
</dbReference>
<feature type="domain" description="C2H2-type" evidence="2">
    <location>
        <begin position="567"/>
        <end position="588"/>
    </location>
</feature>
<keyword evidence="4" id="KW-1185">Reference proteome</keyword>
<dbReference type="Pfam" id="PF00078">
    <property type="entry name" value="RVT_1"/>
    <property type="match status" value="1"/>
</dbReference>
<feature type="non-terminal residue" evidence="3">
    <location>
        <position position="1"/>
    </location>
</feature>
<evidence type="ECO:0000313" key="3">
    <source>
        <dbReference type="EMBL" id="CAE7887962.1"/>
    </source>
</evidence>
<feature type="compositionally biased region" description="Low complexity" evidence="1">
    <location>
        <begin position="832"/>
        <end position="842"/>
    </location>
</feature>
<dbReference type="Proteomes" id="UP000601435">
    <property type="component" value="Unassembled WGS sequence"/>
</dbReference>
<accession>A0A813B5I7</accession>
<dbReference type="AlphaFoldDB" id="A0A813B5I7"/>
<name>A0A813B5I7_9DINO</name>
<dbReference type="Gene3D" id="3.30.160.60">
    <property type="entry name" value="Classic Zinc Finger"/>
    <property type="match status" value="1"/>
</dbReference>
<evidence type="ECO:0000259" key="2">
    <source>
        <dbReference type="PROSITE" id="PS00028"/>
    </source>
</evidence>
<comment type="caution">
    <text evidence="3">The sequence shown here is derived from an EMBL/GenBank/DDBJ whole genome shotgun (WGS) entry which is preliminary data.</text>
</comment>
<gene>
    <name evidence="3" type="ORF">SNEC2469_LOCUS29405</name>
</gene>
<proteinExistence type="predicted"/>
<dbReference type="InterPro" id="IPR000477">
    <property type="entry name" value="RT_dom"/>
</dbReference>
<protein>
    <recommendedName>
        <fullName evidence="2">C2H2-type domain-containing protein</fullName>
    </recommendedName>
</protein>
<dbReference type="OrthoDB" id="447509at2759"/>
<feature type="region of interest" description="Disordered" evidence="1">
    <location>
        <begin position="830"/>
        <end position="925"/>
    </location>
</feature>
<dbReference type="SMART" id="SM00355">
    <property type="entry name" value="ZnF_C2H2"/>
    <property type="match status" value="3"/>
</dbReference>
<sequence length="1074" mass="119162">VWQAIDRCMSRIPARDSLALMGDFNTPLKPCAPHVGAHTNPLPCHPPEDMDDFMALLVTYDLVALNTWCRTIDKKLPSTFRFQATESQIDFILTRRPDATHQVRPSIDRDALLQALDHPTEPQHLMQIASIRQAVANHMASCPALPGVSTLHHSLFKVCSDVFPAQAKTRPSHTWQAAEVQHGVKSMRRQWRAFKKIRKNGLQGWFAAWKAWRSFDRHYREHQLRCRQARRSKLLNAMEEAQQCANRHDSRGLYQIVKRIAPKQPFRRMQLRDPEGLMMSPSAEADLLHQHFQQRFRAETQDPQDPDAIHLAGKQCLMDTLRVQPGESRTFDATKGIRQGCSASPLLWLIFSHAISCRLEGYISYDRICAMLTIFADDYHVAGTFSSLHELEQLLSCITALFKVLKAFGMEVSDAKSQAVLALRGSLGPSIRRKYVCKGPDGPILRIPLLGGSLRIPIVPQFRYLGTQINYTSFENATLEFRSILRLPVHLTYKTNTEVMQQAGLQLPSLMLVSLLTREGHRKQSTLDAHVCLPASSWWSTVMHSLHHMPESSQLISVQTPTKPQTCPECGISYSTRAALLTHLAKCHPEKAAAAPPEPYQKALDSLGGLPQCSHCKKKFSTWQLLQRHVEGNYCSVRHSFLPQPLTAPDKPEQPVQPVPPVFSDTQLQQLLHKYAANAIFHISHKQRYRQHCLVCGQWVASSKVMKLHYQHSHPQLMQQHNHKTPALCASYTGCGNPCLYCHTSVAIPRLHKFACTVLCAADGGPGSGDKGSLRGPGPEQPSGLRRCTVWDGEPTSECGASHQSCQAGGSTGQAPKTLRQRKLTWFPQSVGQQQGPGQGQQEPASTSYPGACYGATHHSTRNTAPNPEAELSLDLVPQAGPLGASSSTVQDGRKVHGGVEDKVHGHPGSSCTPPLGSLQDISSSQEKQKVLQEKGWLNQDGLWNYQRWDGEQQALVIDEARQPVNHQDLIGKVGQFAEIVLNKDVIHRFNATHSLSMNKTGTSTFLLEVGLRAQGVELAWAILEAISGLSALQVIGLQVRREGLRRGGLANDVQKLLNASAGWSCITHPTSAT</sequence>
<organism evidence="3 4">
    <name type="scientific">Symbiodinium necroappetens</name>
    <dbReference type="NCBI Taxonomy" id="1628268"/>
    <lineage>
        <taxon>Eukaryota</taxon>
        <taxon>Sar</taxon>
        <taxon>Alveolata</taxon>
        <taxon>Dinophyceae</taxon>
        <taxon>Suessiales</taxon>
        <taxon>Symbiodiniaceae</taxon>
        <taxon>Symbiodinium</taxon>
    </lineage>
</organism>
<evidence type="ECO:0000256" key="1">
    <source>
        <dbReference type="SAM" id="MobiDB-lite"/>
    </source>
</evidence>
<dbReference type="PROSITE" id="PS00028">
    <property type="entry name" value="ZINC_FINGER_C2H2_1"/>
    <property type="match status" value="1"/>
</dbReference>
<dbReference type="EMBL" id="CAJNJA010066119">
    <property type="protein sequence ID" value="CAE7887962.1"/>
    <property type="molecule type" value="Genomic_DNA"/>
</dbReference>